<dbReference type="GO" id="GO:0044718">
    <property type="term" value="P:siderophore transmembrane transport"/>
    <property type="evidence" value="ECO:0007669"/>
    <property type="project" value="TreeGrafter"/>
</dbReference>
<feature type="domain" description="TonB-dependent receptor plug" evidence="14">
    <location>
        <begin position="4"/>
        <end position="54"/>
    </location>
</feature>
<dbReference type="InterPro" id="IPR036942">
    <property type="entry name" value="Beta-barrel_TonB_sf"/>
</dbReference>
<keyword evidence="7 12" id="KW-0798">TonB box</keyword>
<evidence type="ECO:0000256" key="12">
    <source>
        <dbReference type="RuleBase" id="RU003357"/>
    </source>
</evidence>
<comment type="caution">
    <text evidence="15">The sequence shown here is derived from an EMBL/GenBank/DDBJ whole genome shotgun (WGS) entry which is preliminary data.</text>
</comment>
<evidence type="ECO:0000256" key="3">
    <source>
        <dbReference type="ARBA" id="ARBA00022448"/>
    </source>
</evidence>
<protein>
    <submittedName>
        <fullName evidence="15">TonB-dependent receptor</fullName>
    </submittedName>
</protein>
<evidence type="ECO:0000256" key="11">
    <source>
        <dbReference type="PROSITE-ProRule" id="PRU01360"/>
    </source>
</evidence>
<feature type="domain" description="TonB-dependent receptor-like beta-barrel" evidence="13">
    <location>
        <begin position="133"/>
        <end position="562"/>
    </location>
</feature>
<dbReference type="Pfam" id="PF00593">
    <property type="entry name" value="TonB_dep_Rec_b-barrel"/>
    <property type="match status" value="1"/>
</dbReference>
<dbReference type="Gene3D" id="2.170.130.10">
    <property type="entry name" value="TonB-dependent receptor, plug domain"/>
    <property type="match status" value="1"/>
</dbReference>
<name>A0A930BTK0_9RHOO</name>
<dbReference type="SUPFAM" id="SSF56935">
    <property type="entry name" value="Porins"/>
    <property type="match status" value="1"/>
</dbReference>
<dbReference type="InterPro" id="IPR012910">
    <property type="entry name" value="Plug_dom"/>
</dbReference>
<dbReference type="AlphaFoldDB" id="A0A930BTK0"/>
<evidence type="ECO:0000256" key="1">
    <source>
        <dbReference type="ARBA" id="ARBA00004571"/>
    </source>
</evidence>
<sequence length="595" mass="64838">GKDSIVLLVDGMRFNSAQPAGAIASFMSLGMAERVEVVKGASSVLYGTGALGGAINVLLPQARFTPGVGVEAGASFDSASKGMRGTTVMNASAGDHALMVGASLARIDDYKSPEGSVARTGYDSDSFIGQYRFRLDSQQQIRISAQLHKDEDVWYPGSIQRHPTNPATRTTIVHSPQQERRLLELGYSRKGSGEQPLNLDVRVYRQEMERQIYAYANWLNRDIVTNQVTFQTDGIDAKADWLVHPQHLVSFGVNTWEMTGNPDRWQAAAPNFTAFSANNPFQKAKITAVGTYVQDDMRFGKLNVLAGLRYDTVKSSADSMLNGARTTGLDGTDNAFSGNLGAIYEVSPLLRPYANYARAFRAPGMRERYESGVRGDGYFYAGSPEVEAEKADQFELGIKGASSQFVYQVAGYHNRIENYLTGQILTGAAATAACGAPNAGNCKKTVNLGNVTIRGFEANARWQVVSGHWLSAGYSMVRGTNNDLDEPLFQMPADEARLGWLGNVLPGVKADFTLRLVDRQDRIATRFTRGTENATAGFVTADLGATWAFAKNQSLRLAVKNLADKTYHEHQTEGLSGWEIKAPGRSIQLAWRGSF</sequence>
<dbReference type="Proteomes" id="UP000718593">
    <property type="component" value="Unassembled WGS sequence"/>
</dbReference>
<evidence type="ECO:0000256" key="6">
    <source>
        <dbReference type="ARBA" id="ARBA00022729"/>
    </source>
</evidence>
<dbReference type="GO" id="GO:0015344">
    <property type="term" value="F:siderophore uptake transmembrane transporter activity"/>
    <property type="evidence" value="ECO:0007669"/>
    <property type="project" value="TreeGrafter"/>
</dbReference>
<dbReference type="InterPro" id="IPR000531">
    <property type="entry name" value="Beta-barrel_TonB"/>
</dbReference>
<feature type="non-terminal residue" evidence="15">
    <location>
        <position position="1"/>
    </location>
</feature>
<dbReference type="PANTHER" id="PTHR30069">
    <property type="entry name" value="TONB-DEPENDENT OUTER MEMBRANE RECEPTOR"/>
    <property type="match status" value="1"/>
</dbReference>
<organism evidence="15 16">
    <name type="scientific">Dechloromonas agitata</name>
    <dbReference type="NCBI Taxonomy" id="73030"/>
    <lineage>
        <taxon>Bacteria</taxon>
        <taxon>Pseudomonadati</taxon>
        <taxon>Pseudomonadota</taxon>
        <taxon>Betaproteobacteria</taxon>
        <taxon>Rhodocyclales</taxon>
        <taxon>Azonexaceae</taxon>
        <taxon>Dechloromonas</taxon>
    </lineage>
</organism>
<evidence type="ECO:0000256" key="8">
    <source>
        <dbReference type="ARBA" id="ARBA00023136"/>
    </source>
</evidence>
<dbReference type="Pfam" id="PF07715">
    <property type="entry name" value="Plug"/>
    <property type="match status" value="1"/>
</dbReference>
<dbReference type="CDD" id="cd01347">
    <property type="entry name" value="ligand_gated_channel"/>
    <property type="match status" value="1"/>
</dbReference>
<keyword evidence="9 15" id="KW-0675">Receptor</keyword>
<dbReference type="PROSITE" id="PS52016">
    <property type="entry name" value="TONB_DEPENDENT_REC_3"/>
    <property type="match status" value="1"/>
</dbReference>
<reference evidence="15" key="1">
    <citation type="submission" date="2020-04" db="EMBL/GenBank/DDBJ databases">
        <title>Deep metagenomics examines the oral microbiome during advanced dental caries in children, revealing novel taxa and co-occurrences with host molecules.</title>
        <authorList>
            <person name="Baker J.L."/>
            <person name="Morton J.T."/>
            <person name="Dinis M."/>
            <person name="Alvarez R."/>
            <person name="Tran N.C."/>
            <person name="Knight R."/>
            <person name="Edlund A."/>
        </authorList>
    </citation>
    <scope>NUCLEOTIDE SEQUENCE</scope>
    <source>
        <strain evidence="15">JCVI_32_bin.24</strain>
    </source>
</reference>
<evidence type="ECO:0000259" key="13">
    <source>
        <dbReference type="Pfam" id="PF00593"/>
    </source>
</evidence>
<keyword evidence="8 11" id="KW-0472">Membrane</keyword>
<evidence type="ECO:0000313" key="16">
    <source>
        <dbReference type="Proteomes" id="UP000718593"/>
    </source>
</evidence>
<evidence type="ECO:0000259" key="14">
    <source>
        <dbReference type="Pfam" id="PF07715"/>
    </source>
</evidence>
<evidence type="ECO:0000256" key="10">
    <source>
        <dbReference type="ARBA" id="ARBA00023237"/>
    </source>
</evidence>
<keyword evidence="6" id="KW-0732">Signal</keyword>
<keyword evidence="3 11" id="KW-0813">Transport</keyword>
<comment type="similarity">
    <text evidence="2 11 12">Belongs to the TonB-dependent receptor family.</text>
</comment>
<accession>A0A930BTK0</accession>
<proteinExistence type="inferred from homology"/>
<dbReference type="InterPro" id="IPR037066">
    <property type="entry name" value="Plug_dom_sf"/>
</dbReference>
<evidence type="ECO:0000256" key="5">
    <source>
        <dbReference type="ARBA" id="ARBA00022692"/>
    </source>
</evidence>
<dbReference type="Gene3D" id="2.40.170.20">
    <property type="entry name" value="TonB-dependent receptor, beta-barrel domain"/>
    <property type="match status" value="1"/>
</dbReference>
<gene>
    <name evidence="15" type="ORF">HXL68_11115</name>
</gene>
<evidence type="ECO:0000256" key="9">
    <source>
        <dbReference type="ARBA" id="ARBA00023170"/>
    </source>
</evidence>
<dbReference type="InterPro" id="IPR039426">
    <property type="entry name" value="TonB-dep_rcpt-like"/>
</dbReference>
<evidence type="ECO:0000313" key="15">
    <source>
        <dbReference type="EMBL" id="MBF1165577.1"/>
    </source>
</evidence>
<evidence type="ECO:0000256" key="4">
    <source>
        <dbReference type="ARBA" id="ARBA00022452"/>
    </source>
</evidence>
<evidence type="ECO:0000256" key="7">
    <source>
        <dbReference type="ARBA" id="ARBA00023077"/>
    </source>
</evidence>
<dbReference type="PANTHER" id="PTHR30069:SF29">
    <property type="entry name" value="HEMOGLOBIN AND HEMOGLOBIN-HAPTOGLOBIN-BINDING PROTEIN 1-RELATED"/>
    <property type="match status" value="1"/>
</dbReference>
<dbReference type="EMBL" id="JABZMI010000234">
    <property type="protein sequence ID" value="MBF1165577.1"/>
    <property type="molecule type" value="Genomic_DNA"/>
</dbReference>
<comment type="subcellular location">
    <subcellularLocation>
        <location evidence="1 11">Cell outer membrane</location>
        <topology evidence="1 11">Multi-pass membrane protein</topology>
    </subcellularLocation>
</comment>
<evidence type="ECO:0000256" key="2">
    <source>
        <dbReference type="ARBA" id="ARBA00009810"/>
    </source>
</evidence>
<keyword evidence="10 11" id="KW-0998">Cell outer membrane</keyword>
<keyword evidence="5 11" id="KW-0812">Transmembrane</keyword>
<dbReference type="GO" id="GO:0009279">
    <property type="term" value="C:cell outer membrane"/>
    <property type="evidence" value="ECO:0007669"/>
    <property type="project" value="UniProtKB-SubCell"/>
</dbReference>
<keyword evidence="4 11" id="KW-1134">Transmembrane beta strand</keyword>